<keyword evidence="6" id="KW-1015">Disulfide bond</keyword>
<comment type="similarity">
    <text evidence="1">Belongs to the nuclease type I family.</text>
</comment>
<dbReference type="InterPro" id="IPR008947">
    <property type="entry name" value="PLipase_C/P1_nuclease_dom_sf"/>
</dbReference>
<organism evidence="9 10">
    <name type="scientific">Babesia microti (strain RI)</name>
    <dbReference type="NCBI Taxonomy" id="1133968"/>
    <lineage>
        <taxon>Eukaryota</taxon>
        <taxon>Sar</taxon>
        <taxon>Alveolata</taxon>
        <taxon>Apicomplexa</taxon>
        <taxon>Aconoidasida</taxon>
        <taxon>Piroplasmida</taxon>
        <taxon>Babesiidae</taxon>
        <taxon>Babesia</taxon>
    </lineage>
</organism>
<dbReference type="GO" id="GO:0004519">
    <property type="term" value="F:endonuclease activity"/>
    <property type="evidence" value="ECO:0007669"/>
    <property type="project" value="UniProtKB-KW"/>
</dbReference>
<dbReference type="AlphaFoldDB" id="A0A1R4ABY6"/>
<keyword evidence="8" id="KW-1133">Transmembrane helix</keyword>
<reference evidence="9 10" key="3">
    <citation type="journal article" date="2016" name="Sci. Rep.">
        <title>Genome-wide diversity and gene expression profiling of Babesia microti isolates identify polymorphic genes that mediate host-pathogen interactions.</title>
        <authorList>
            <person name="Silva J.C."/>
            <person name="Cornillot E."/>
            <person name="McCracken C."/>
            <person name="Usmani-Brown S."/>
            <person name="Dwivedi A."/>
            <person name="Ifeonu O.O."/>
            <person name="Crabtree J."/>
            <person name="Gotia H.T."/>
            <person name="Virji A.Z."/>
            <person name="Reynes C."/>
            <person name="Colinge J."/>
            <person name="Kumar V."/>
            <person name="Lawres L."/>
            <person name="Pazzi J.E."/>
            <person name="Pablo J.V."/>
            <person name="Hung C."/>
            <person name="Brancato J."/>
            <person name="Kumari P."/>
            <person name="Orvis J."/>
            <person name="Tretina K."/>
            <person name="Chibucos M."/>
            <person name="Ott S."/>
            <person name="Sadzewicz L."/>
            <person name="Sengamalay N."/>
            <person name="Shetty A.C."/>
            <person name="Su Q."/>
            <person name="Tallon L."/>
            <person name="Fraser C.M."/>
            <person name="Frutos R."/>
            <person name="Molina D.M."/>
            <person name="Krause P.J."/>
            <person name="Ben Mamoun C."/>
        </authorList>
    </citation>
    <scope>NUCLEOTIDE SEQUENCE [LARGE SCALE GENOMIC DNA]</scope>
    <source>
        <strain evidence="9 10">RI</strain>
    </source>
</reference>
<feature type="transmembrane region" description="Helical" evidence="8">
    <location>
        <begin position="322"/>
        <end position="344"/>
    </location>
</feature>
<evidence type="ECO:0000256" key="5">
    <source>
        <dbReference type="ARBA" id="ARBA00022801"/>
    </source>
</evidence>
<sequence>MVHEAIALTAMSSIRDKNLSKLISALHGGDLVDFAYWGHTVESMIPQSSDLYVQPQYDKSCSKFYAECNNDDGLCLLNGIKFFYHRLLPNEIEKVNFRYPKDINFTDMDSIKYLVALIAELHDPMKFGLERDNFGRKIKVSVEHTPFFILTTFDTVKLVNDGDYKPVDKTLNEVIDSYLLDIFAERHQEFWYGGWTHVNSLGIKFHEEVEMFKRSLHNAFDIWGQETFHLLCTIYQKLIEHANEKGVSLGDIFSVNMPSDVQIHIVQLLQQHILLAGARISIVLNHILSTRSIDSGQTAIQMHSNDSHNPKTSVKLTRSISYLNGFLTNFTIFLIMALMLYVVINARNIKKILLKPVLSYRSSGIYH</sequence>
<dbReference type="Proteomes" id="UP000002899">
    <property type="component" value="Chromosome III"/>
</dbReference>
<dbReference type="Pfam" id="PF02265">
    <property type="entry name" value="S1-P1_nuclease"/>
    <property type="match status" value="1"/>
</dbReference>
<evidence type="ECO:0000256" key="7">
    <source>
        <dbReference type="ARBA" id="ARBA00023180"/>
    </source>
</evidence>
<protein>
    <submittedName>
        <fullName evidence="9">P1 nuclease, putative</fullName>
    </submittedName>
</protein>
<accession>A0A1R4ABY6</accession>
<dbReference type="OrthoDB" id="441446at2759"/>
<dbReference type="GO" id="GO:0003676">
    <property type="term" value="F:nucleic acid binding"/>
    <property type="evidence" value="ECO:0007669"/>
    <property type="project" value="InterPro"/>
</dbReference>
<dbReference type="InterPro" id="IPR003154">
    <property type="entry name" value="S1/P1nuclease"/>
</dbReference>
<evidence type="ECO:0000256" key="6">
    <source>
        <dbReference type="ARBA" id="ARBA00023157"/>
    </source>
</evidence>
<dbReference type="SUPFAM" id="SSF48537">
    <property type="entry name" value="Phospholipase C/P1 nuclease"/>
    <property type="match status" value="1"/>
</dbReference>
<dbReference type="GO" id="GO:0016788">
    <property type="term" value="F:hydrolase activity, acting on ester bonds"/>
    <property type="evidence" value="ECO:0007669"/>
    <property type="project" value="InterPro"/>
</dbReference>
<keyword evidence="2" id="KW-0540">Nuclease</keyword>
<dbReference type="GeneID" id="24425180"/>
<keyword evidence="7" id="KW-0325">Glycoprotein</keyword>
<evidence type="ECO:0000313" key="9">
    <source>
        <dbReference type="EMBL" id="SJK86490.1"/>
    </source>
</evidence>
<evidence type="ECO:0000256" key="1">
    <source>
        <dbReference type="ARBA" id="ARBA00009547"/>
    </source>
</evidence>
<proteinExistence type="inferred from homology"/>
<keyword evidence="8" id="KW-0812">Transmembrane</keyword>
<evidence type="ECO:0000313" key="10">
    <source>
        <dbReference type="Proteomes" id="UP000002899"/>
    </source>
</evidence>
<keyword evidence="8" id="KW-0472">Membrane</keyword>
<keyword evidence="3" id="KW-0479">Metal-binding</keyword>
<gene>
    <name evidence="9" type="ORF">BMR1_03g02690</name>
</gene>
<evidence type="ECO:0000256" key="3">
    <source>
        <dbReference type="ARBA" id="ARBA00022723"/>
    </source>
</evidence>
<dbReference type="GO" id="GO:0046872">
    <property type="term" value="F:metal ion binding"/>
    <property type="evidence" value="ECO:0007669"/>
    <property type="project" value="UniProtKB-KW"/>
</dbReference>
<keyword evidence="5" id="KW-0378">Hydrolase</keyword>
<evidence type="ECO:0000256" key="8">
    <source>
        <dbReference type="SAM" id="Phobius"/>
    </source>
</evidence>
<reference evidence="9 10" key="2">
    <citation type="journal article" date="2013" name="PLoS ONE">
        <title>Whole genome mapping and re-organization of the nuclear and mitochondrial genomes of Babesia microti isolates.</title>
        <authorList>
            <person name="Cornillot E."/>
            <person name="Dassouli A."/>
            <person name="Garg A."/>
            <person name="Pachikara N."/>
            <person name="Randazzo S."/>
            <person name="Depoix D."/>
            <person name="Carcy B."/>
            <person name="Delbecq S."/>
            <person name="Frutos R."/>
            <person name="Silva J.C."/>
            <person name="Sutton R."/>
            <person name="Krause P.J."/>
            <person name="Mamoun C.B."/>
        </authorList>
    </citation>
    <scope>NUCLEOTIDE SEQUENCE [LARGE SCALE GENOMIC DNA]</scope>
    <source>
        <strain evidence="9 10">RI</strain>
    </source>
</reference>
<reference evidence="9 10" key="1">
    <citation type="journal article" date="2012" name="Nucleic Acids Res.">
        <title>Sequencing of the smallest Apicomplexan genome from the human pathogen Babesia microti.</title>
        <authorList>
            <person name="Cornillot E."/>
            <person name="Hadj-Kaddour K."/>
            <person name="Dassouli A."/>
            <person name="Noel B."/>
            <person name="Ranwez V."/>
            <person name="Vacherie B."/>
            <person name="Augagneur Y."/>
            <person name="Bres V."/>
            <person name="Duclos A."/>
            <person name="Randazzo S."/>
            <person name="Carcy B."/>
            <person name="Debierre-Grockiego F."/>
            <person name="Delbecq S."/>
            <person name="Moubri-Menage K."/>
            <person name="Shams-Eldin H."/>
            <person name="Usmani-Brown S."/>
            <person name="Bringaud F."/>
            <person name="Wincker P."/>
            <person name="Vivares C.P."/>
            <person name="Schwarz R.T."/>
            <person name="Schetters T.P."/>
            <person name="Krause P.J."/>
            <person name="Gorenflot A."/>
            <person name="Berry V."/>
            <person name="Barbe V."/>
            <person name="Ben Mamoun C."/>
        </authorList>
    </citation>
    <scope>NUCLEOTIDE SEQUENCE [LARGE SCALE GENOMIC DNA]</scope>
    <source>
        <strain evidence="9 10">RI</strain>
    </source>
</reference>
<dbReference type="KEGG" id="bmic:BMR1_03g02690"/>
<dbReference type="RefSeq" id="XP_021338645.1">
    <property type="nucleotide sequence ID" value="XM_021482085.1"/>
</dbReference>
<keyword evidence="10" id="KW-1185">Reference proteome</keyword>
<dbReference type="VEuPathDB" id="PiroplasmaDB:BMR1_03g02690"/>
<dbReference type="GO" id="GO:0006308">
    <property type="term" value="P:DNA catabolic process"/>
    <property type="evidence" value="ECO:0007669"/>
    <property type="project" value="InterPro"/>
</dbReference>
<dbReference type="EMBL" id="LN871598">
    <property type="protein sequence ID" value="SJK86490.1"/>
    <property type="molecule type" value="Genomic_DNA"/>
</dbReference>
<evidence type="ECO:0000256" key="2">
    <source>
        <dbReference type="ARBA" id="ARBA00022722"/>
    </source>
</evidence>
<evidence type="ECO:0000256" key="4">
    <source>
        <dbReference type="ARBA" id="ARBA00022759"/>
    </source>
</evidence>
<keyword evidence="4" id="KW-0255">Endonuclease</keyword>
<name>A0A1R4ABY6_BABMR</name>
<dbReference type="Gene3D" id="1.10.575.10">
    <property type="entry name" value="P1 Nuclease"/>
    <property type="match status" value="1"/>
</dbReference>